<reference evidence="1" key="1">
    <citation type="submission" date="2022-04" db="EMBL/GenBank/DDBJ databases">
        <title>Genome of the entomopathogenic fungus Entomophthora muscae.</title>
        <authorList>
            <person name="Elya C."/>
            <person name="Lovett B.R."/>
            <person name="Lee E."/>
            <person name="Macias A.M."/>
            <person name="Hajek A.E."/>
            <person name="De Bivort B.L."/>
            <person name="Kasson M.T."/>
            <person name="De Fine Licht H.H."/>
            <person name="Stajich J.E."/>
        </authorList>
    </citation>
    <scope>NUCLEOTIDE SEQUENCE</scope>
    <source>
        <strain evidence="1">Berkeley</strain>
    </source>
</reference>
<protein>
    <submittedName>
        <fullName evidence="1">Uncharacterized protein</fullName>
    </submittedName>
</protein>
<organism evidence="1 2">
    <name type="scientific">Entomophthora muscae</name>
    <dbReference type="NCBI Taxonomy" id="34485"/>
    <lineage>
        <taxon>Eukaryota</taxon>
        <taxon>Fungi</taxon>
        <taxon>Fungi incertae sedis</taxon>
        <taxon>Zoopagomycota</taxon>
        <taxon>Entomophthoromycotina</taxon>
        <taxon>Entomophthoromycetes</taxon>
        <taxon>Entomophthorales</taxon>
        <taxon>Entomophthoraceae</taxon>
        <taxon>Entomophthora</taxon>
    </lineage>
</organism>
<dbReference type="Proteomes" id="UP001165960">
    <property type="component" value="Unassembled WGS sequence"/>
</dbReference>
<comment type="caution">
    <text evidence="1">The sequence shown here is derived from an EMBL/GenBank/DDBJ whole genome shotgun (WGS) entry which is preliminary data.</text>
</comment>
<accession>A0ACC2RP05</accession>
<name>A0ACC2RP05_9FUNG</name>
<dbReference type="EMBL" id="QTSX02007103">
    <property type="protein sequence ID" value="KAJ9051797.1"/>
    <property type="molecule type" value="Genomic_DNA"/>
</dbReference>
<evidence type="ECO:0000313" key="2">
    <source>
        <dbReference type="Proteomes" id="UP001165960"/>
    </source>
</evidence>
<sequence>MEPWTWYVLTSANLGNPVLRCRATRTRGAQPESFKGIPQLHPIPNARRGRSTLGVSFPITTYQTIDTILHPELNPLYRVNEMFFEHHGLDLIQSCWPPRRQPRPTQKLPPSFNLRPGKPHPSAGSNCP</sequence>
<keyword evidence="2" id="KW-1185">Reference proteome</keyword>
<proteinExistence type="predicted"/>
<gene>
    <name evidence="1" type="ORF">DSO57_1001556</name>
</gene>
<evidence type="ECO:0000313" key="1">
    <source>
        <dbReference type="EMBL" id="KAJ9051797.1"/>
    </source>
</evidence>